<feature type="compositionally biased region" description="Basic and acidic residues" evidence="3">
    <location>
        <begin position="531"/>
        <end position="543"/>
    </location>
</feature>
<dbReference type="InParanoid" id="A0A2J7QEV7"/>
<protein>
    <recommendedName>
        <fullName evidence="4">RRM domain-containing protein</fullName>
    </recommendedName>
</protein>
<feature type="compositionally biased region" description="Basic and acidic residues" evidence="3">
    <location>
        <begin position="120"/>
        <end position="149"/>
    </location>
</feature>
<dbReference type="CDD" id="cd12432">
    <property type="entry name" value="RRM_ACINU"/>
    <property type="match status" value="1"/>
</dbReference>
<feature type="compositionally biased region" description="Basic and acidic residues" evidence="3">
    <location>
        <begin position="455"/>
        <end position="466"/>
    </location>
</feature>
<feature type="region of interest" description="Disordered" evidence="3">
    <location>
        <begin position="1141"/>
        <end position="1187"/>
    </location>
</feature>
<feature type="compositionally biased region" description="Basic and acidic residues" evidence="3">
    <location>
        <begin position="7"/>
        <end position="24"/>
    </location>
</feature>
<feature type="compositionally biased region" description="Basic and acidic residues" evidence="3">
    <location>
        <begin position="397"/>
        <end position="408"/>
    </location>
</feature>
<feature type="region of interest" description="Disordered" evidence="3">
    <location>
        <begin position="993"/>
        <end position="1035"/>
    </location>
</feature>
<dbReference type="PROSITE" id="PS50102">
    <property type="entry name" value="RRM"/>
    <property type="match status" value="1"/>
</dbReference>
<feature type="compositionally biased region" description="Basic and acidic residues" evidence="3">
    <location>
        <begin position="302"/>
        <end position="374"/>
    </location>
</feature>
<feature type="compositionally biased region" description="Basic and acidic residues" evidence="3">
    <location>
        <begin position="552"/>
        <end position="566"/>
    </location>
</feature>
<dbReference type="Pfam" id="PF16294">
    <property type="entry name" value="RSB_motif"/>
    <property type="match status" value="1"/>
</dbReference>
<dbReference type="Proteomes" id="UP000235965">
    <property type="component" value="Unassembled WGS sequence"/>
</dbReference>
<feature type="compositionally biased region" description="Low complexity" evidence="3">
    <location>
        <begin position="726"/>
        <end position="737"/>
    </location>
</feature>
<feature type="compositionally biased region" description="Basic and acidic residues" evidence="3">
    <location>
        <begin position="1056"/>
        <end position="1073"/>
    </location>
</feature>
<dbReference type="OrthoDB" id="5348404at2759"/>
<dbReference type="EMBL" id="NEVH01015305">
    <property type="protein sequence ID" value="PNF27132.1"/>
    <property type="molecule type" value="Genomic_DNA"/>
</dbReference>
<dbReference type="EMBL" id="NEVH01015305">
    <property type="protein sequence ID" value="PNF27133.1"/>
    <property type="molecule type" value="Genomic_DNA"/>
</dbReference>
<feature type="compositionally biased region" description="Basic and acidic residues" evidence="3">
    <location>
        <begin position="793"/>
        <end position="829"/>
    </location>
</feature>
<feature type="compositionally biased region" description="Acidic residues" evidence="3">
    <location>
        <begin position="291"/>
        <end position="301"/>
    </location>
</feature>
<dbReference type="PANTHER" id="PTHR46589">
    <property type="entry name" value="APOPTOTIC CHROMATIN CONDENSATION INDUCER IN THE NUCLEUS"/>
    <property type="match status" value="1"/>
</dbReference>
<feature type="compositionally biased region" description="Basic and acidic residues" evidence="3">
    <location>
        <begin position="504"/>
        <end position="524"/>
    </location>
</feature>
<feature type="compositionally biased region" description="Polar residues" evidence="3">
    <location>
        <begin position="270"/>
        <end position="289"/>
    </location>
</feature>
<accession>A0A2J7QEV7</accession>
<feature type="compositionally biased region" description="Basic and acidic residues" evidence="3">
    <location>
        <begin position="993"/>
        <end position="1016"/>
    </location>
</feature>
<evidence type="ECO:0000313" key="5">
    <source>
        <dbReference type="EMBL" id="PNF27132.1"/>
    </source>
</evidence>
<comment type="caution">
    <text evidence="5">The sequence shown here is derived from an EMBL/GenBank/DDBJ whole genome shotgun (WGS) entry which is preliminary data.</text>
</comment>
<dbReference type="EMBL" id="NEVH01015305">
    <property type="protein sequence ID" value="PNF27131.1"/>
    <property type="molecule type" value="Genomic_DNA"/>
</dbReference>
<dbReference type="InterPro" id="IPR035979">
    <property type="entry name" value="RBD_domain_sf"/>
</dbReference>
<dbReference type="GO" id="GO:0008380">
    <property type="term" value="P:RNA splicing"/>
    <property type="evidence" value="ECO:0007669"/>
    <property type="project" value="TreeGrafter"/>
</dbReference>
<dbReference type="GO" id="GO:0061574">
    <property type="term" value="C:ASAP complex"/>
    <property type="evidence" value="ECO:0007669"/>
    <property type="project" value="TreeGrafter"/>
</dbReference>
<keyword evidence="1 2" id="KW-0694">RNA-binding</keyword>
<reference evidence="5 6" key="1">
    <citation type="submission" date="2017-12" db="EMBL/GenBank/DDBJ databases">
        <title>Hemimetabolous genomes reveal molecular basis of termite eusociality.</title>
        <authorList>
            <person name="Harrison M.C."/>
            <person name="Jongepier E."/>
            <person name="Robertson H.M."/>
            <person name="Arning N."/>
            <person name="Bitard-Feildel T."/>
            <person name="Chao H."/>
            <person name="Childers C.P."/>
            <person name="Dinh H."/>
            <person name="Doddapaneni H."/>
            <person name="Dugan S."/>
            <person name="Gowin J."/>
            <person name="Greiner C."/>
            <person name="Han Y."/>
            <person name="Hu H."/>
            <person name="Hughes D.S.T."/>
            <person name="Huylmans A.-K."/>
            <person name="Kemena C."/>
            <person name="Kremer L.P.M."/>
            <person name="Lee S.L."/>
            <person name="Lopez-Ezquerra A."/>
            <person name="Mallet L."/>
            <person name="Monroy-Kuhn J.M."/>
            <person name="Moser A."/>
            <person name="Murali S.C."/>
            <person name="Muzny D.M."/>
            <person name="Otani S."/>
            <person name="Piulachs M.-D."/>
            <person name="Poelchau M."/>
            <person name="Qu J."/>
            <person name="Schaub F."/>
            <person name="Wada-Katsumata A."/>
            <person name="Worley K.C."/>
            <person name="Xie Q."/>
            <person name="Ylla G."/>
            <person name="Poulsen M."/>
            <person name="Gibbs R.A."/>
            <person name="Schal C."/>
            <person name="Richards S."/>
            <person name="Belles X."/>
            <person name="Korb J."/>
            <person name="Bornberg-Bauer E."/>
        </authorList>
    </citation>
    <scope>NUCLEOTIDE SEQUENCE [LARGE SCALE GENOMIC DNA]</scope>
    <source>
        <tissue evidence="5">Whole body</tissue>
    </source>
</reference>
<gene>
    <name evidence="5" type="ORF">B7P43_G08527</name>
</gene>
<dbReference type="InterPro" id="IPR052793">
    <property type="entry name" value="EJC-associated_protein"/>
</dbReference>
<feature type="domain" description="RRM" evidence="4">
    <location>
        <begin position="881"/>
        <end position="958"/>
    </location>
</feature>
<organism evidence="5 6">
    <name type="scientific">Cryptotermes secundus</name>
    <dbReference type="NCBI Taxonomy" id="105785"/>
    <lineage>
        <taxon>Eukaryota</taxon>
        <taxon>Metazoa</taxon>
        <taxon>Ecdysozoa</taxon>
        <taxon>Arthropoda</taxon>
        <taxon>Hexapoda</taxon>
        <taxon>Insecta</taxon>
        <taxon>Pterygota</taxon>
        <taxon>Neoptera</taxon>
        <taxon>Polyneoptera</taxon>
        <taxon>Dictyoptera</taxon>
        <taxon>Blattodea</taxon>
        <taxon>Blattoidea</taxon>
        <taxon>Termitoidae</taxon>
        <taxon>Kalotermitidae</taxon>
        <taxon>Cryptotermitinae</taxon>
        <taxon>Cryptotermes</taxon>
    </lineage>
</organism>
<feature type="compositionally biased region" description="Basic and acidic residues" evidence="3">
    <location>
        <begin position="574"/>
        <end position="595"/>
    </location>
</feature>
<feature type="region of interest" description="Disordered" evidence="3">
    <location>
        <begin position="1047"/>
        <end position="1100"/>
    </location>
</feature>
<dbReference type="PANTHER" id="PTHR46589:SF1">
    <property type="entry name" value="APOPTOTIC CHROMATIN CONDENSATION INDUCER IN THE NUCLEUS"/>
    <property type="match status" value="1"/>
</dbReference>
<feature type="compositionally biased region" description="Basic and acidic residues" evidence="3">
    <location>
        <begin position="219"/>
        <end position="229"/>
    </location>
</feature>
<evidence type="ECO:0000256" key="3">
    <source>
        <dbReference type="SAM" id="MobiDB-lite"/>
    </source>
</evidence>
<dbReference type="GO" id="GO:0071011">
    <property type="term" value="C:precatalytic spliceosome"/>
    <property type="evidence" value="ECO:0007669"/>
    <property type="project" value="TreeGrafter"/>
</dbReference>
<evidence type="ECO:0000256" key="1">
    <source>
        <dbReference type="ARBA" id="ARBA00022884"/>
    </source>
</evidence>
<feature type="compositionally biased region" description="Basic and acidic residues" evidence="3">
    <location>
        <begin position="479"/>
        <end position="493"/>
    </location>
</feature>
<dbReference type="InterPro" id="IPR034257">
    <property type="entry name" value="Acinus_RRM"/>
</dbReference>
<dbReference type="Gene3D" id="3.30.70.330">
    <property type="match status" value="1"/>
</dbReference>
<dbReference type="InterPro" id="IPR012677">
    <property type="entry name" value="Nucleotide-bd_a/b_plait_sf"/>
</dbReference>
<dbReference type="GO" id="GO:0003723">
    <property type="term" value="F:RNA binding"/>
    <property type="evidence" value="ECO:0007669"/>
    <property type="project" value="UniProtKB-UniRule"/>
</dbReference>
<feature type="compositionally biased region" description="Basic residues" evidence="3">
    <location>
        <begin position="25"/>
        <end position="37"/>
    </location>
</feature>
<feature type="region of interest" description="Disordered" evidence="3">
    <location>
        <begin position="1"/>
        <end position="832"/>
    </location>
</feature>
<dbReference type="InterPro" id="IPR032552">
    <property type="entry name" value="RSB_motif"/>
</dbReference>
<feature type="compositionally biased region" description="Low complexity" evidence="3">
    <location>
        <begin position="602"/>
        <end position="612"/>
    </location>
</feature>
<feature type="compositionally biased region" description="Basic and acidic residues" evidence="3">
    <location>
        <begin position="78"/>
        <end position="89"/>
    </location>
</feature>
<sequence length="1187" mass="136173">MRRKSDRTKEKEKSSPEKKTEKATRRSRRHSKRRKRSSSVSEHDESAPEDETSLKTHGDTEEEPKSGGCEEDVDQDNTDAKEKDVEGETSKCSTSRRSSKKQTTDEVGGSKSQASCSTDADWKEDKSFWEAEEGKSELSEPRHKEKDGKSSLWQVKSSNGSGNNGGGEIKKIKLCIVRPSETSSEPCPRRRKRLSRTMTSHKDKSDTQECEEADDDHGEDDKKVLESSDGKQNSKQSLYITTGNKSLHDEGKVSQQEHTEQRDVSEERSQQGQNSSPEREQASLQSQDQIEAADETVDQESTEDKQNVHDSDVKEDKLVQESSDMRGDTSPETSGEHHMVRKSCDRTEQSDRTVEDRVDDQAQLEEHVIEQKEVEVEDSCEGKGMNCVTSEEQAVVTEEKVEPQKAAEVKSQAESQNVEDSQEERLEGSDATVQISKADNDEDTNDKNTACAATDQDKTLIERAETSTEVLIESSSSEEGQKGKVLLEGRPEEAEQVAEEAGAVEERLVAHISSERTKGERVVEEGQIQDSSEKCSTSREVSRSDVSVNDAQVKESTKDSSRDRSNKRTTIKRVFLEESSHSRDSSEERPRDEVKKRRQSRESNSSCSFSPSPGKQIHRRADRESTHRNRIQGNEHSDKHSKKRDNNRNSSSDRQGSRHSHRRSRSPQNRREKISLRRSFSKQSNSHGREKNAIKESVKKVEPSTDESHPHIRDDKDKENVRKTTEQTGTSQESSQSVTRRRRWGAGKTNRAGKKPVLSISTDSLKNLIPGAKPIPVNEVQLSQDEEEEEEERREKESGEHERDENDTREKSKNKDKDEDNQEVLDRRPVAPAFVSEPHKISVAVTDDYRSKVVTRKISIVSDDARTLQNSPSPPRHKESNVLFITNLVRPFTVNQLKELLARTGTIVEGGFWIDKIKSKCYVQYETETEARETRHALHGVRWPVSNPKQLCVDFGRKEDMDLAQALTDDDQIPRKTEPLKVERTIEGWVAEQAREKERERELREHERERERERTRTKERHHAVPAVEPLERNRNVKMSANVREWDLGKIGQLSPAEKEPKHEEKNKERERRVRREKAHHSRSPSPHEIPVRKQKKKEDDAPAKLLDDLFRKTKCTPCIYWLPLTAEQIVVKEEMRRRHMAEHERRMAEMRKAERERERARAQQRQQRRAGERDKRRRRTVSGSPKK</sequence>
<evidence type="ECO:0000259" key="4">
    <source>
        <dbReference type="PROSITE" id="PS50102"/>
    </source>
</evidence>
<keyword evidence="6" id="KW-1185">Reference proteome</keyword>
<feature type="compositionally biased region" description="Basic and acidic residues" evidence="3">
    <location>
        <begin position="41"/>
        <end position="65"/>
    </location>
</feature>
<dbReference type="InterPro" id="IPR000504">
    <property type="entry name" value="RRM_dom"/>
</dbReference>
<name>A0A2J7QEV7_9NEOP</name>
<feature type="compositionally biased region" description="Basic and acidic residues" evidence="3">
    <location>
        <begin position="1141"/>
        <end position="1161"/>
    </location>
</feature>
<feature type="compositionally biased region" description="Basic residues" evidence="3">
    <location>
        <begin position="1175"/>
        <end position="1187"/>
    </location>
</feature>
<feature type="compositionally biased region" description="Acidic residues" evidence="3">
    <location>
        <begin position="208"/>
        <end position="218"/>
    </location>
</feature>
<dbReference type="STRING" id="105785.A0A2J7QEV7"/>
<feature type="compositionally biased region" description="Basic and acidic residues" evidence="3">
    <location>
        <begin position="687"/>
        <end position="725"/>
    </location>
</feature>
<dbReference type="SUPFAM" id="SSF54928">
    <property type="entry name" value="RNA-binding domain, RBD"/>
    <property type="match status" value="1"/>
</dbReference>
<feature type="compositionally biased region" description="Basic and acidic residues" evidence="3">
    <location>
        <begin position="619"/>
        <end position="638"/>
    </location>
</feature>
<evidence type="ECO:0000313" key="6">
    <source>
        <dbReference type="Proteomes" id="UP000235965"/>
    </source>
</evidence>
<evidence type="ECO:0000256" key="2">
    <source>
        <dbReference type="PROSITE-ProRule" id="PRU00176"/>
    </source>
</evidence>
<feature type="compositionally biased region" description="Polar residues" evidence="3">
    <location>
        <begin position="230"/>
        <end position="245"/>
    </location>
</feature>
<proteinExistence type="predicted"/>
<feature type="compositionally biased region" description="Basic and acidic residues" evidence="3">
    <location>
        <begin position="246"/>
        <end position="269"/>
    </location>
</feature>
<dbReference type="AlphaFoldDB" id="A0A2J7QEV7"/>